<dbReference type="PANTHER" id="PTHR43196:SF2">
    <property type="entry name" value="PHOSPHOADENOSINE PHOSPHOSULFATE REDUCTASE"/>
    <property type="match status" value="1"/>
</dbReference>
<dbReference type="InterPro" id="IPR017598">
    <property type="entry name" value="SulphurTrfase_DndC"/>
</dbReference>
<dbReference type="Gene3D" id="3.40.50.620">
    <property type="entry name" value="HUPs"/>
    <property type="match status" value="1"/>
</dbReference>
<dbReference type="Proteomes" id="UP000773850">
    <property type="component" value="Unassembled WGS sequence"/>
</dbReference>
<dbReference type="NCBIfam" id="NF005316">
    <property type="entry name" value="PRK06850.1"/>
    <property type="match status" value="1"/>
</dbReference>
<evidence type="ECO:0000259" key="1">
    <source>
        <dbReference type="Pfam" id="PF01507"/>
    </source>
</evidence>
<protein>
    <submittedName>
        <fullName evidence="2">3'-phosphoadenosine 5'-phosphosulfate sulfurtransferase DndC</fullName>
    </submittedName>
</protein>
<dbReference type="NCBIfam" id="TIGR03183">
    <property type="entry name" value="DNA_S_dndC"/>
    <property type="match status" value="1"/>
</dbReference>
<dbReference type="PANTHER" id="PTHR43196">
    <property type="entry name" value="SULFATE ADENYLYLTRANSFERASE SUBUNIT 2"/>
    <property type="match status" value="1"/>
</dbReference>
<proteinExistence type="predicted"/>
<evidence type="ECO:0000313" key="3">
    <source>
        <dbReference type="Proteomes" id="UP000773850"/>
    </source>
</evidence>
<dbReference type="InterPro" id="IPR050128">
    <property type="entry name" value="Sulfate_adenylyltrnsfr_sub2"/>
</dbReference>
<evidence type="ECO:0000313" key="2">
    <source>
        <dbReference type="EMBL" id="KAF6510294.1"/>
    </source>
</evidence>
<gene>
    <name evidence="2" type="ORF">GS8_2451</name>
</gene>
<dbReference type="SUPFAM" id="SSF52402">
    <property type="entry name" value="Adenine nucleotide alpha hydrolases-like"/>
    <property type="match status" value="1"/>
</dbReference>
<name>A0ABQ7HDL1_GEOSE</name>
<accession>A0ABQ7HDL1</accession>
<keyword evidence="3" id="KW-1185">Reference proteome</keyword>
<dbReference type="EMBL" id="LUCS01000028">
    <property type="protein sequence ID" value="KAF6510294.1"/>
    <property type="molecule type" value="Genomic_DNA"/>
</dbReference>
<dbReference type="Pfam" id="PF01507">
    <property type="entry name" value="PAPS_reduct"/>
    <property type="match status" value="1"/>
</dbReference>
<dbReference type="InterPro" id="IPR002500">
    <property type="entry name" value="PAPS_reduct_dom"/>
</dbReference>
<sequence>MGLHYFLNHKKEDLYKNVQEVYKSDDRPWVVGFSGGKDSTVVVQIIFYALSSMSKNELTKPVYIISSDTMVENPKILEHIDTQLLKMKKAANELELPIHVEKVMPNITNTFWVNLIGRGYPAPRQKFRWCTDRLKIDPANNFILNKVSEFGETVVVLGVRKSESSTRAQVMNTHKIEGKILRRHTKLPNSYVYAPIEDFSLDDVWTYLMQVPNPWGADNADLLALYQDSQGECPLVIDNSTPSCGNSRFGCWVCTVVQEDKSLKGFIESGDEWLTPLLKFRNWLMENRDKEDYREKKRANGSVYLIGDEDNKRLGLGPYTLEHRKEILRKLLETEKQLQHPHQPKYELITIEELKEIRKIWFEKGDWEDSVLAIYEEVYGHRPNWDIEESKFLESEDIKLLKKLCHEEELEFELIQKLVHLEFQHYGYKHRYGILKDINRILNEEWLHFNQLQQGDDYAD</sequence>
<comment type="caution">
    <text evidence="2">The sequence shown here is derived from an EMBL/GenBank/DDBJ whole genome shotgun (WGS) entry which is preliminary data.</text>
</comment>
<organism evidence="2 3">
    <name type="scientific">Geobacillus stearothermophilus</name>
    <name type="common">Bacillus stearothermophilus</name>
    <dbReference type="NCBI Taxonomy" id="1422"/>
    <lineage>
        <taxon>Bacteria</taxon>
        <taxon>Bacillati</taxon>
        <taxon>Bacillota</taxon>
        <taxon>Bacilli</taxon>
        <taxon>Bacillales</taxon>
        <taxon>Anoxybacillaceae</taxon>
        <taxon>Geobacillus</taxon>
    </lineage>
</organism>
<dbReference type="InterPro" id="IPR014729">
    <property type="entry name" value="Rossmann-like_a/b/a_fold"/>
</dbReference>
<reference evidence="2 3" key="1">
    <citation type="submission" date="2016-03" db="EMBL/GenBank/DDBJ databases">
        <title>Spore heat resistance.</title>
        <authorList>
            <person name="Boekhorst J."/>
            <person name="Berendsen E.M."/>
            <person name="Wells-Bennik M.H."/>
            <person name="Kuipers O.P."/>
        </authorList>
    </citation>
    <scope>NUCLEOTIDE SEQUENCE [LARGE SCALE GENOMIC DNA]</scope>
    <source>
        <strain evidence="2 3">GS8</strain>
    </source>
</reference>
<feature type="domain" description="Phosphoadenosine phosphosulphate reductase" evidence="1">
    <location>
        <begin position="30"/>
        <end position="210"/>
    </location>
</feature>